<dbReference type="AlphaFoldDB" id="A0A4U7AV90"/>
<gene>
    <name evidence="3" type="ORF">C1H76_6636</name>
</gene>
<name>A0A4U7AV90_9PEZI</name>
<dbReference type="Pfam" id="PF11176">
    <property type="entry name" value="Tma16"/>
    <property type="match status" value="2"/>
</dbReference>
<feature type="region of interest" description="Disordered" evidence="2">
    <location>
        <begin position="135"/>
        <end position="158"/>
    </location>
</feature>
<comment type="caution">
    <text evidence="3">The sequence shown here is derived from an EMBL/GenBank/DDBJ whole genome shotgun (WGS) entry which is preliminary data.</text>
</comment>
<dbReference type="InterPro" id="IPR021346">
    <property type="entry name" value="Tma16"/>
</dbReference>
<dbReference type="InterPro" id="IPR038356">
    <property type="entry name" value="Tma16_sf"/>
</dbReference>
<dbReference type="GO" id="GO:0005634">
    <property type="term" value="C:nucleus"/>
    <property type="evidence" value="ECO:0007669"/>
    <property type="project" value="TreeGrafter"/>
</dbReference>
<evidence type="ECO:0000313" key="3">
    <source>
        <dbReference type="EMBL" id="TKX21095.1"/>
    </source>
</evidence>
<protein>
    <recommendedName>
        <fullName evidence="5">Translation machinery-associated protein 16</fullName>
    </recommendedName>
</protein>
<feature type="compositionally biased region" description="Basic and acidic residues" evidence="2">
    <location>
        <begin position="29"/>
        <end position="57"/>
    </location>
</feature>
<dbReference type="EMBL" id="PTQR01000082">
    <property type="protein sequence ID" value="TKX21095.1"/>
    <property type="molecule type" value="Genomic_DNA"/>
</dbReference>
<sequence>MPSSLNKVQKRISKKRSATKGKSRSLNALHEDSRDAQRIRRAAARDEKVVRGERERERRNDRFLKRLAHIHAAVNLADQLSNNSSTAPTSAPPPATTDDQMTDAPTQTGTHFTAEGLHTLIHSFLSSHDRALKEIESERRPGRPKSREHERLEAAKTADEQEYESGFWMVDLRTAEKVKGFKRWNGLWEALGNHEFVRVRKRREGQGWEETVVGSKFPPTGRD</sequence>
<dbReference type="Gene3D" id="1.20.1440.170">
    <property type="entry name" value="Translation machinery-associated protein 16-like"/>
    <property type="match status" value="1"/>
</dbReference>
<comment type="similarity">
    <text evidence="1">Belongs to the TMA16 family.</text>
</comment>
<proteinExistence type="inferred from homology"/>
<evidence type="ECO:0000256" key="2">
    <source>
        <dbReference type="SAM" id="MobiDB-lite"/>
    </source>
</evidence>
<feature type="region of interest" description="Disordered" evidence="2">
    <location>
        <begin position="78"/>
        <end position="110"/>
    </location>
</feature>
<feature type="region of interest" description="Disordered" evidence="2">
    <location>
        <begin position="1"/>
        <end position="57"/>
    </location>
</feature>
<organism evidence="3 4">
    <name type="scientific">Elsinoe australis</name>
    <dbReference type="NCBI Taxonomy" id="40998"/>
    <lineage>
        <taxon>Eukaryota</taxon>
        <taxon>Fungi</taxon>
        <taxon>Dikarya</taxon>
        <taxon>Ascomycota</taxon>
        <taxon>Pezizomycotina</taxon>
        <taxon>Dothideomycetes</taxon>
        <taxon>Dothideomycetidae</taxon>
        <taxon>Myriangiales</taxon>
        <taxon>Elsinoaceae</taxon>
        <taxon>Elsinoe</taxon>
    </lineage>
</organism>
<accession>A0A4U7AV90</accession>
<evidence type="ECO:0000313" key="4">
    <source>
        <dbReference type="Proteomes" id="UP000308133"/>
    </source>
</evidence>
<evidence type="ECO:0000256" key="1">
    <source>
        <dbReference type="ARBA" id="ARBA00034127"/>
    </source>
</evidence>
<reference evidence="3 4" key="1">
    <citation type="submission" date="2018-02" db="EMBL/GenBank/DDBJ databases">
        <title>Draft genome sequences of Elsinoe sp., causing black scab on jojoba.</title>
        <authorList>
            <person name="Stodart B."/>
            <person name="Jeffress S."/>
            <person name="Ash G."/>
            <person name="Arun Chinnappa K."/>
        </authorList>
    </citation>
    <scope>NUCLEOTIDE SEQUENCE [LARGE SCALE GENOMIC DNA]</scope>
    <source>
        <strain evidence="3 4">Hillstone_2</strain>
    </source>
</reference>
<dbReference type="Proteomes" id="UP000308133">
    <property type="component" value="Unassembled WGS sequence"/>
</dbReference>
<evidence type="ECO:0008006" key="5">
    <source>
        <dbReference type="Google" id="ProtNLM"/>
    </source>
</evidence>
<dbReference type="PANTHER" id="PTHR13349">
    <property type="entry name" value="TRANSLATION MACHINERY-ASSOCIATED PROTEIN 16"/>
    <property type="match status" value="1"/>
</dbReference>
<dbReference type="PANTHER" id="PTHR13349:SF2">
    <property type="entry name" value="TRANSLATION MACHINERY-ASSOCIATED PROTEIN 16"/>
    <property type="match status" value="1"/>
</dbReference>
<feature type="compositionally biased region" description="Basic residues" evidence="2">
    <location>
        <begin position="8"/>
        <end position="23"/>
    </location>
</feature>